<gene>
    <name evidence="2" type="ORF">X797_009595</name>
</gene>
<evidence type="ECO:0000256" key="1">
    <source>
        <dbReference type="SAM" id="MobiDB-lite"/>
    </source>
</evidence>
<protein>
    <submittedName>
        <fullName evidence="2">Sulfatase domain protein</fullName>
    </submittedName>
</protein>
<name>A0A014PLA4_9HYPO</name>
<dbReference type="Proteomes" id="UP000030151">
    <property type="component" value="Unassembled WGS sequence"/>
</dbReference>
<accession>A0A014PLA4</accession>
<organism evidence="2 3">
    <name type="scientific">Metarhizium robertsii</name>
    <dbReference type="NCBI Taxonomy" id="568076"/>
    <lineage>
        <taxon>Eukaryota</taxon>
        <taxon>Fungi</taxon>
        <taxon>Dikarya</taxon>
        <taxon>Ascomycota</taxon>
        <taxon>Pezizomycotina</taxon>
        <taxon>Sordariomycetes</taxon>
        <taxon>Hypocreomycetidae</taxon>
        <taxon>Hypocreales</taxon>
        <taxon>Clavicipitaceae</taxon>
        <taxon>Metarhizium</taxon>
    </lineage>
</organism>
<evidence type="ECO:0000313" key="3">
    <source>
        <dbReference type="Proteomes" id="UP000030151"/>
    </source>
</evidence>
<dbReference type="SUPFAM" id="SSF53649">
    <property type="entry name" value="Alkaline phosphatase-like"/>
    <property type="match status" value="1"/>
</dbReference>
<dbReference type="Gene3D" id="3.40.720.10">
    <property type="entry name" value="Alkaline Phosphatase, subunit A"/>
    <property type="match status" value="1"/>
</dbReference>
<feature type="region of interest" description="Disordered" evidence="1">
    <location>
        <begin position="1"/>
        <end position="24"/>
    </location>
</feature>
<reference evidence="2 3" key="1">
    <citation type="submission" date="2014-02" db="EMBL/GenBank/DDBJ databases">
        <title>The genome sequence of the entomopathogenic fungus Metarhizium robertsii ARSEF 2575.</title>
        <authorList>
            <person name="Giuliano Garisto Donzelli B."/>
            <person name="Roe B.A."/>
            <person name="Macmil S.L."/>
            <person name="Krasnoff S.B."/>
            <person name="Gibson D.M."/>
        </authorList>
    </citation>
    <scope>NUCLEOTIDE SEQUENCE [LARGE SCALE GENOMIC DNA]</scope>
    <source>
        <strain evidence="2 3">ARSEF 2575</strain>
    </source>
</reference>
<evidence type="ECO:0000313" key="2">
    <source>
        <dbReference type="EMBL" id="EXU97318.1"/>
    </source>
</evidence>
<dbReference type="AlphaFoldDB" id="A0A014PLA4"/>
<sequence length="139" mass="15841">MGLCASSPFEAMRSTSPPRTGRRPLKSYICRLPEELYDLETDPKEVHNPTGTMEYDSVVKQMREEVEKWQMETKDLVVAERWCFSAAIQGPKAALTKVNMAYPYIELVLFGDRGALWQRVLPCEGCLLVVSCSRWGKHV</sequence>
<dbReference type="HOGENOM" id="CLU_2097398_0_0_1"/>
<dbReference type="OrthoDB" id="103349at2759"/>
<dbReference type="InterPro" id="IPR017850">
    <property type="entry name" value="Alkaline_phosphatase_core_sf"/>
</dbReference>
<dbReference type="EMBL" id="JELW01000038">
    <property type="protein sequence ID" value="EXU97318.1"/>
    <property type="molecule type" value="Genomic_DNA"/>
</dbReference>
<proteinExistence type="predicted"/>
<comment type="caution">
    <text evidence="2">The sequence shown here is derived from an EMBL/GenBank/DDBJ whole genome shotgun (WGS) entry which is preliminary data.</text>
</comment>